<comment type="caution">
    <text evidence="1">The sequence shown here is derived from an EMBL/GenBank/DDBJ whole genome shotgun (WGS) entry which is preliminary data.</text>
</comment>
<reference evidence="1" key="1">
    <citation type="submission" date="2022-07" db="EMBL/GenBank/DDBJ databases">
        <title>Genome Sequence of Lecanicillium saksenae.</title>
        <authorList>
            <person name="Buettner E."/>
        </authorList>
    </citation>
    <scope>NUCLEOTIDE SEQUENCE</scope>
    <source>
        <strain evidence="1">VT-O1</strain>
    </source>
</reference>
<dbReference type="EMBL" id="JANAKD010002908">
    <property type="protein sequence ID" value="KAJ3472718.1"/>
    <property type="molecule type" value="Genomic_DNA"/>
</dbReference>
<name>A0ACC1QEQ8_9HYPO</name>
<gene>
    <name evidence="1" type="ORF">NLG97_g10767</name>
</gene>
<dbReference type="Proteomes" id="UP001148737">
    <property type="component" value="Unassembled WGS sequence"/>
</dbReference>
<keyword evidence="2" id="KW-1185">Reference proteome</keyword>
<organism evidence="1 2">
    <name type="scientific">Lecanicillium saksenae</name>
    <dbReference type="NCBI Taxonomy" id="468837"/>
    <lineage>
        <taxon>Eukaryota</taxon>
        <taxon>Fungi</taxon>
        <taxon>Dikarya</taxon>
        <taxon>Ascomycota</taxon>
        <taxon>Pezizomycotina</taxon>
        <taxon>Sordariomycetes</taxon>
        <taxon>Hypocreomycetidae</taxon>
        <taxon>Hypocreales</taxon>
        <taxon>Cordycipitaceae</taxon>
        <taxon>Lecanicillium</taxon>
    </lineage>
</organism>
<evidence type="ECO:0000313" key="1">
    <source>
        <dbReference type="EMBL" id="KAJ3472718.1"/>
    </source>
</evidence>
<protein>
    <submittedName>
        <fullName evidence="1">Uncharacterized protein</fullName>
    </submittedName>
</protein>
<proteinExistence type="predicted"/>
<evidence type="ECO:0000313" key="2">
    <source>
        <dbReference type="Proteomes" id="UP001148737"/>
    </source>
</evidence>
<accession>A0ACC1QEQ8</accession>
<sequence length="86" mass="9899">MRNSGVDMGEELPELMDTVKVTAATFEEYRPGGTWVEGCARRMYHSRKVSCRPEIPLQERPNPELERVHDVDIEFRPVPIALDDDN</sequence>